<evidence type="ECO:0000313" key="4">
    <source>
        <dbReference type="Proteomes" id="UP001058974"/>
    </source>
</evidence>
<dbReference type="Gramene" id="chrUn0195G0000200-T1">
    <property type="protein sequence ID" value="KAI5381868.1"/>
    <property type="gene ID" value="KIW84_UN0361"/>
</dbReference>
<dbReference type="Gramene" id="chrUn0063G0000800-T1">
    <property type="protein sequence ID" value="KAI5382138.1"/>
    <property type="gene ID" value="KIW84_UN0130"/>
</dbReference>
<feature type="transmembrane region" description="Helical" evidence="2">
    <location>
        <begin position="298"/>
        <end position="316"/>
    </location>
</feature>
<organism evidence="3 4">
    <name type="scientific">Pisum sativum</name>
    <name type="common">Garden pea</name>
    <name type="synonym">Lathyrus oleraceus</name>
    <dbReference type="NCBI Taxonomy" id="3888"/>
    <lineage>
        <taxon>Eukaryota</taxon>
        <taxon>Viridiplantae</taxon>
        <taxon>Streptophyta</taxon>
        <taxon>Embryophyta</taxon>
        <taxon>Tracheophyta</taxon>
        <taxon>Spermatophyta</taxon>
        <taxon>Magnoliopsida</taxon>
        <taxon>eudicotyledons</taxon>
        <taxon>Gunneridae</taxon>
        <taxon>Pentapetalae</taxon>
        <taxon>rosids</taxon>
        <taxon>fabids</taxon>
        <taxon>Fabales</taxon>
        <taxon>Fabaceae</taxon>
        <taxon>Papilionoideae</taxon>
        <taxon>50 kb inversion clade</taxon>
        <taxon>NPAAA clade</taxon>
        <taxon>Hologalegina</taxon>
        <taxon>IRL clade</taxon>
        <taxon>Fabeae</taxon>
        <taxon>Lathyrus</taxon>
    </lineage>
</organism>
<gene>
    <name evidence="3" type="ORF">KIW84_071131</name>
</gene>
<keyword evidence="2" id="KW-0812">Transmembrane</keyword>
<dbReference type="AlphaFoldDB" id="A0A9D4VJE3"/>
<proteinExistence type="predicted"/>
<dbReference type="Gramene" id="chrUn0070G0002000-T1">
    <property type="protein sequence ID" value="KAI5382113.1"/>
    <property type="gene ID" value="KIW84_UN0168"/>
</dbReference>
<keyword evidence="2" id="KW-1133">Transmembrane helix</keyword>
<accession>A0A9D4VJE3</accession>
<feature type="region of interest" description="Disordered" evidence="1">
    <location>
        <begin position="214"/>
        <end position="261"/>
    </location>
</feature>
<keyword evidence="2" id="KW-0472">Membrane</keyword>
<dbReference type="Gramene" id="Psat07G0113100-T1">
    <property type="protein sequence ID" value="KAI5384019.1"/>
    <property type="gene ID" value="KIW84_071131"/>
</dbReference>
<name>A0A9D4VJE3_PEA</name>
<protein>
    <submittedName>
        <fullName evidence="3">Uncharacterized protein</fullName>
    </submittedName>
</protein>
<evidence type="ECO:0000313" key="3">
    <source>
        <dbReference type="EMBL" id="KAI5384019.1"/>
    </source>
</evidence>
<dbReference type="EMBL" id="JAMSHJ010000007">
    <property type="protein sequence ID" value="KAI5384019.1"/>
    <property type="molecule type" value="Genomic_DNA"/>
</dbReference>
<dbReference type="Proteomes" id="UP001058974">
    <property type="component" value="Chromosome 7"/>
</dbReference>
<feature type="compositionally biased region" description="Low complexity" evidence="1">
    <location>
        <begin position="215"/>
        <end position="229"/>
    </location>
</feature>
<feature type="transmembrane region" description="Helical" evidence="2">
    <location>
        <begin position="269"/>
        <end position="292"/>
    </location>
</feature>
<evidence type="ECO:0000256" key="1">
    <source>
        <dbReference type="SAM" id="MobiDB-lite"/>
    </source>
</evidence>
<comment type="caution">
    <text evidence="3">The sequence shown here is derived from an EMBL/GenBank/DDBJ whole genome shotgun (WGS) entry which is preliminary data.</text>
</comment>
<reference evidence="3 4" key="1">
    <citation type="journal article" date="2022" name="Nat. Genet.">
        <title>Improved pea reference genome and pan-genome highlight genomic features and evolutionary characteristics.</title>
        <authorList>
            <person name="Yang T."/>
            <person name="Liu R."/>
            <person name="Luo Y."/>
            <person name="Hu S."/>
            <person name="Wang D."/>
            <person name="Wang C."/>
            <person name="Pandey M.K."/>
            <person name="Ge S."/>
            <person name="Xu Q."/>
            <person name="Li N."/>
            <person name="Li G."/>
            <person name="Huang Y."/>
            <person name="Saxena R.K."/>
            <person name="Ji Y."/>
            <person name="Li M."/>
            <person name="Yan X."/>
            <person name="He Y."/>
            <person name="Liu Y."/>
            <person name="Wang X."/>
            <person name="Xiang C."/>
            <person name="Varshney R.K."/>
            <person name="Ding H."/>
            <person name="Gao S."/>
            <person name="Zong X."/>
        </authorList>
    </citation>
    <scope>NUCLEOTIDE SEQUENCE [LARGE SCALE GENOMIC DNA]</scope>
    <source>
        <strain evidence="3 4">cv. Zhongwan 6</strain>
    </source>
</reference>
<keyword evidence="4" id="KW-1185">Reference proteome</keyword>
<evidence type="ECO:0000256" key="2">
    <source>
        <dbReference type="SAM" id="Phobius"/>
    </source>
</evidence>
<sequence length="344" mass="37482">MTIEDEQSRSNFKQLLTYFLIEQFVLCSLDPKKPRVASWGMVEKMNALEEVNWAKVIFDNTCDSFRKLKNEIDKGDGKQHYFYGCAPAFEAIVFRRIESLRPEPYLGFVYLPIEMYKAKRKNWKALELVEASEIIPCQWCVAAETEDESLTEDVGDGVEGDASHSPSFLIPANVAEDLLVSGVEYDSASSLAEDRLTSLVDGVVSLYMNDASTHPSSPVNAAQSSSASPPQSPPPPPEIGQSSSASPPQSPPPPPEIGIRRSSRRITGAATVLTGAVTVLTGAVTVLTGASILTTMSTWLVCFKTIPYLLCSLHVVHVQDLNSGKMIGSAKESGGLYYFDIGYA</sequence>